<organism evidence="8 9">
    <name type="scientific">Methylovirgula ligni</name>
    <dbReference type="NCBI Taxonomy" id="569860"/>
    <lineage>
        <taxon>Bacteria</taxon>
        <taxon>Pseudomonadati</taxon>
        <taxon>Pseudomonadota</taxon>
        <taxon>Alphaproteobacteria</taxon>
        <taxon>Hyphomicrobiales</taxon>
        <taxon>Beijerinckiaceae</taxon>
        <taxon>Methylovirgula</taxon>
    </lineage>
</organism>
<proteinExistence type="inferred from homology"/>
<feature type="binding site" evidence="7">
    <location>
        <position position="123"/>
    </location>
    <ligand>
        <name>Zn(2+)</name>
        <dbReference type="ChEBI" id="CHEBI:29105"/>
        <note>catalytic</note>
    </ligand>
</feature>
<dbReference type="EMBL" id="QUMO01000004">
    <property type="protein sequence ID" value="REF84555.1"/>
    <property type="molecule type" value="Genomic_DNA"/>
</dbReference>
<keyword evidence="5 7" id="KW-0378">Hydrolase</keyword>
<dbReference type="PROSITE" id="PS01306">
    <property type="entry name" value="UPF0054"/>
    <property type="match status" value="1"/>
</dbReference>
<evidence type="ECO:0000313" key="8">
    <source>
        <dbReference type="EMBL" id="REF84555.1"/>
    </source>
</evidence>
<dbReference type="PANTHER" id="PTHR46986">
    <property type="entry name" value="ENDORIBONUCLEASE YBEY, CHLOROPLASTIC"/>
    <property type="match status" value="1"/>
</dbReference>
<sequence length="163" mass="17608">MSALPLIDIAVESTLWEKAPDVYGWAAAAIGEAVLKSHVKLKPGAEISLLLADDAAIRKLNAQWRGKDQPTNVLSFPAPGAVEARPALGDIAIAYETCVREAEAEHKSFRAHVTHLIAHGFLHLIGFDHEEEAQAVEMEALEREILAALGIHDPYAAFVTGIE</sequence>
<dbReference type="EC" id="3.1.-.-" evidence="7"/>
<keyword evidence="7" id="KW-0690">Ribosome biogenesis</keyword>
<evidence type="ECO:0000256" key="3">
    <source>
        <dbReference type="ARBA" id="ARBA00022723"/>
    </source>
</evidence>
<dbReference type="GO" id="GO:0004521">
    <property type="term" value="F:RNA endonuclease activity"/>
    <property type="evidence" value="ECO:0007669"/>
    <property type="project" value="UniProtKB-UniRule"/>
</dbReference>
<evidence type="ECO:0000313" key="9">
    <source>
        <dbReference type="Proteomes" id="UP000256900"/>
    </source>
</evidence>
<dbReference type="InterPro" id="IPR002036">
    <property type="entry name" value="YbeY"/>
</dbReference>
<dbReference type="InterPro" id="IPR020549">
    <property type="entry name" value="YbeY_CS"/>
</dbReference>
<dbReference type="NCBIfam" id="TIGR00043">
    <property type="entry name" value="rRNA maturation RNase YbeY"/>
    <property type="match status" value="1"/>
</dbReference>
<dbReference type="GO" id="GO:0006364">
    <property type="term" value="P:rRNA processing"/>
    <property type="evidence" value="ECO:0007669"/>
    <property type="project" value="UniProtKB-UniRule"/>
</dbReference>
<dbReference type="InterPro" id="IPR023091">
    <property type="entry name" value="MetalPrtase_cat_dom_sf_prd"/>
</dbReference>
<keyword evidence="2 7" id="KW-0540">Nuclease</keyword>
<comment type="subcellular location">
    <subcellularLocation>
        <location evidence="7">Cytoplasm</location>
    </subcellularLocation>
</comment>
<keyword evidence="7" id="KW-0698">rRNA processing</keyword>
<dbReference type="Gene3D" id="3.40.390.30">
    <property type="entry name" value="Metalloproteases ('zincins'), catalytic domain"/>
    <property type="match status" value="1"/>
</dbReference>
<evidence type="ECO:0000256" key="1">
    <source>
        <dbReference type="ARBA" id="ARBA00010875"/>
    </source>
</evidence>
<dbReference type="HAMAP" id="MF_00009">
    <property type="entry name" value="Endoribonucl_YbeY"/>
    <property type="match status" value="1"/>
</dbReference>
<evidence type="ECO:0000256" key="6">
    <source>
        <dbReference type="ARBA" id="ARBA00022833"/>
    </source>
</evidence>
<name>A0A3D9YPX7_9HYPH</name>
<evidence type="ECO:0000256" key="4">
    <source>
        <dbReference type="ARBA" id="ARBA00022759"/>
    </source>
</evidence>
<comment type="cofactor">
    <cofactor evidence="7">
        <name>Zn(2+)</name>
        <dbReference type="ChEBI" id="CHEBI:29105"/>
    </cofactor>
    <text evidence="7">Binds 1 zinc ion.</text>
</comment>
<feature type="binding site" evidence="7">
    <location>
        <position position="129"/>
    </location>
    <ligand>
        <name>Zn(2+)</name>
        <dbReference type="ChEBI" id="CHEBI:29105"/>
        <note>catalytic</note>
    </ligand>
</feature>
<dbReference type="GO" id="GO:0005737">
    <property type="term" value="C:cytoplasm"/>
    <property type="evidence" value="ECO:0007669"/>
    <property type="project" value="UniProtKB-SubCell"/>
</dbReference>
<accession>A0A3D9YPX7</accession>
<dbReference type="Pfam" id="PF02130">
    <property type="entry name" value="YbeY"/>
    <property type="match status" value="1"/>
</dbReference>
<protein>
    <recommendedName>
        <fullName evidence="7">Endoribonuclease YbeY</fullName>
        <ecNumber evidence="7">3.1.-.-</ecNumber>
    </recommendedName>
</protein>
<comment type="function">
    <text evidence="7">Single strand-specific metallo-endoribonuclease involved in late-stage 70S ribosome quality control and in maturation of the 3' terminus of the 16S rRNA.</text>
</comment>
<dbReference type="Proteomes" id="UP000256900">
    <property type="component" value="Unassembled WGS sequence"/>
</dbReference>
<keyword evidence="9" id="KW-1185">Reference proteome</keyword>
<keyword evidence="6 7" id="KW-0862">Zinc</keyword>
<evidence type="ECO:0000256" key="5">
    <source>
        <dbReference type="ARBA" id="ARBA00022801"/>
    </source>
</evidence>
<dbReference type="SUPFAM" id="SSF55486">
    <property type="entry name" value="Metalloproteases ('zincins'), catalytic domain"/>
    <property type="match status" value="1"/>
</dbReference>
<reference evidence="8 9" key="1">
    <citation type="submission" date="2018-08" db="EMBL/GenBank/DDBJ databases">
        <title>Genomic Encyclopedia of Type Strains, Phase IV (KMG-IV): sequencing the most valuable type-strain genomes for metagenomic binning, comparative biology and taxonomic classification.</title>
        <authorList>
            <person name="Goeker M."/>
        </authorList>
    </citation>
    <scope>NUCLEOTIDE SEQUENCE [LARGE SCALE GENOMIC DNA]</scope>
    <source>
        <strain evidence="8 9">BW863</strain>
    </source>
</reference>
<comment type="similarity">
    <text evidence="1 7">Belongs to the endoribonuclease YbeY family.</text>
</comment>
<gene>
    <name evidence="7" type="primary">ybeY</name>
    <name evidence="8" type="ORF">DES32_2664</name>
</gene>
<dbReference type="OrthoDB" id="9807740at2"/>
<feature type="binding site" evidence="7">
    <location>
        <position position="119"/>
    </location>
    <ligand>
        <name>Zn(2+)</name>
        <dbReference type="ChEBI" id="CHEBI:29105"/>
        <note>catalytic</note>
    </ligand>
</feature>
<dbReference type="GO" id="GO:0008270">
    <property type="term" value="F:zinc ion binding"/>
    <property type="evidence" value="ECO:0007669"/>
    <property type="project" value="UniProtKB-UniRule"/>
</dbReference>
<dbReference type="GO" id="GO:0004222">
    <property type="term" value="F:metalloendopeptidase activity"/>
    <property type="evidence" value="ECO:0007669"/>
    <property type="project" value="InterPro"/>
</dbReference>
<comment type="caution">
    <text evidence="8">The sequence shown here is derived from an EMBL/GenBank/DDBJ whole genome shotgun (WGS) entry which is preliminary data.</text>
</comment>
<evidence type="ECO:0000256" key="7">
    <source>
        <dbReference type="HAMAP-Rule" id="MF_00009"/>
    </source>
</evidence>
<evidence type="ECO:0000256" key="2">
    <source>
        <dbReference type="ARBA" id="ARBA00022722"/>
    </source>
</evidence>
<keyword evidence="4 7" id="KW-0255">Endonuclease</keyword>
<dbReference type="AlphaFoldDB" id="A0A3D9YPX7"/>
<keyword evidence="7" id="KW-0963">Cytoplasm</keyword>
<dbReference type="RefSeq" id="WP_115837191.1">
    <property type="nucleotide sequence ID" value="NZ_CP025086.1"/>
</dbReference>
<dbReference type="PANTHER" id="PTHR46986:SF1">
    <property type="entry name" value="ENDORIBONUCLEASE YBEY, CHLOROPLASTIC"/>
    <property type="match status" value="1"/>
</dbReference>
<keyword evidence="3 7" id="KW-0479">Metal-binding</keyword>